<dbReference type="EMBL" id="FNVA01000005">
    <property type="protein sequence ID" value="SEG46453.1"/>
    <property type="molecule type" value="Genomic_DNA"/>
</dbReference>
<dbReference type="Proteomes" id="UP000236728">
    <property type="component" value="Unassembled WGS sequence"/>
</dbReference>
<evidence type="ECO:0000313" key="2">
    <source>
        <dbReference type="Proteomes" id="UP000236728"/>
    </source>
</evidence>
<sequence length="138" mass="15241">MIVPNLGARQFSQDPRAIVSSIVLSHDPLPPGKTLLEYMTTQRTMIAASYPEAQIAGPQPSPFPNAEEGFLLLVRHRVPMGMDMLHVQNYVRVGTWIGIVTLTVAEPMLRTIRPDHDAFVKGLCILPPEPPAPPQQLQ</sequence>
<protein>
    <submittedName>
        <fullName evidence="1">Uncharacterized protein</fullName>
    </submittedName>
</protein>
<accession>A0A1H6ACJ3</accession>
<dbReference type="AlphaFoldDB" id="A0A1H6ACJ3"/>
<organism evidence="1 2">
    <name type="scientific">Bryocella elongata</name>
    <dbReference type="NCBI Taxonomy" id="863522"/>
    <lineage>
        <taxon>Bacteria</taxon>
        <taxon>Pseudomonadati</taxon>
        <taxon>Acidobacteriota</taxon>
        <taxon>Terriglobia</taxon>
        <taxon>Terriglobales</taxon>
        <taxon>Acidobacteriaceae</taxon>
        <taxon>Bryocella</taxon>
    </lineage>
</organism>
<reference evidence="1 2" key="1">
    <citation type="submission" date="2016-10" db="EMBL/GenBank/DDBJ databases">
        <authorList>
            <person name="de Groot N.N."/>
        </authorList>
    </citation>
    <scope>NUCLEOTIDE SEQUENCE [LARGE SCALE GENOMIC DNA]</scope>
    <source>
        <strain evidence="1 2">DSM 22489</strain>
    </source>
</reference>
<name>A0A1H6ACJ3_9BACT</name>
<evidence type="ECO:0000313" key="1">
    <source>
        <dbReference type="EMBL" id="SEG46453.1"/>
    </source>
</evidence>
<gene>
    <name evidence="1" type="ORF">SAMN05421819_3074</name>
</gene>
<proteinExistence type="predicted"/>
<keyword evidence="2" id="KW-1185">Reference proteome</keyword>